<evidence type="ECO:0000259" key="8">
    <source>
        <dbReference type="PROSITE" id="PS50119"/>
    </source>
</evidence>
<evidence type="ECO:0000256" key="3">
    <source>
        <dbReference type="ARBA" id="ARBA00022833"/>
    </source>
</evidence>
<evidence type="ECO:0000256" key="2">
    <source>
        <dbReference type="ARBA" id="ARBA00022771"/>
    </source>
</evidence>
<dbReference type="SMART" id="SM00449">
    <property type="entry name" value="SPRY"/>
    <property type="match status" value="1"/>
</dbReference>
<dbReference type="Gene3D" id="2.60.120.920">
    <property type="match status" value="1"/>
</dbReference>
<organism evidence="10 11">
    <name type="scientific">Hucho hucho</name>
    <name type="common">huchen</name>
    <dbReference type="NCBI Taxonomy" id="62062"/>
    <lineage>
        <taxon>Eukaryota</taxon>
        <taxon>Metazoa</taxon>
        <taxon>Chordata</taxon>
        <taxon>Craniata</taxon>
        <taxon>Vertebrata</taxon>
        <taxon>Euteleostomi</taxon>
        <taxon>Actinopterygii</taxon>
        <taxon>Neopterygii</taxon>
        <taxon>Teleostei</taxon>
        <taxon>Protacanthopterygii</taxon>
        <taxon>Salmoniformes</taxon>
        <taxon>Salmonidae</taxon>
        <taxon>Salmoninae</taxon>
        <taxon>Hucho</taxon>
    </lineage>
</organism>
<dbReference type="PANTHER" id="PTHR24103">
    <property type="entry name" value="E3 UBIQUITIN-PROTEIN LIGASE TRIM"/>
    <property type="match status" value="1"/>
</dbReference>
<keyword evidence="5" id="KW-0175">Coiled coil</keyword>
<dbReference type="Ensembl" id="ENSHHUT00000048841.1">
    <property type="protein sequence ID" value="ENSHHUP00000047110.1"/>
    <property type="gene ID" value="ENSHHUG00000028644.1"/>
</dbReference>
<dbReference type="CDD" id="cd12893">
    <property type="entry name" value="SPRY_PRY_TRIM35"/>
    <property type="match status" value="1"/>
</dbReference>
<dbReference type="PROSITE" id="PS50188">
    <property type="entry name" value="B302_SPRY"/>
    <property type="match status" value="1"/>
</dbReference>
<feature type="coiled-coil region" evidence="5">
    <location>
        <begin position="239"/>
        <end position="285"/>
    </location>
</feature>
<dbReference type="InterPro" id="IPR013320">
    <property type="entry name" value="ConA-like_dom_sf"/>
</dbReference>
<evidence type="ECO:0000259" key="7">
    <source>
        <dbReference type="PROSITE" id="PS50089"/>
    </source>
</evidence>
<feature type="compositionally biased region" description="Basic and acidic residues" evidence="6">
    <location>
        <begin position="97"/>
        <end position="126"/>
    </location>
</feature>
<accession>A0A4W5NCA9</accession>
<dbReference type="PRINTS" id="PR01407">
    <property type="entry name" value="BUTYPHLNCDUF"/>
</dbReference>
<dbReference type="InterPro" id="IPR000315">
    <property type="entry name" value="Znf_B-box"/>
</dbReference>
<dbReference type="SUPFAM" id="SSF57850">
    <property type="entry name" value="RING/U-box"/>
    <property type="match status" value="1"/>
</dbReference>
<name>A0A4W5NCA9_9TELE</name>
<dbReference type="Gene3D" id="3.30.160.60">
    <property type="entry name" value="Classic Zinc Finger"/>
    <property type="match status" value="1"/>
</dbReference>
<dbReference type="STRING" id="62062.ENSHHUP00000047110"/>
<dbReference type="InterPro" id="IPR027370">
    <property type="entry name" value="Znf-RING_euk"/>
</dbReference>
<keyword evidence="2 4" id="KW-0863">Zinc-finger</keyword>
<evidence type="ECO:0000256" key="1">
    <source>
        <dbReference type="ARBA" id="ARBA00022723"/>
    </source>
</evidence>
<evidence type="ECO:0000313" key="10">
    <source>
        <dbReference type="Ensembl" id="ENSHHUP00000047110.1"/>
    </source>
</evidence>
<dbReference type="AlphaFoldDB" id="A0A4W5NCA9"/>
<dbReference type="GO" id="GO:0008270">
    <property type="term" value="F:zinc ion binding"/>
    <property type="evidence" value="ECO:0007669"/>
    <property type="project" value="UniProtKB-KW"/>
</dbReference>
<dbReference type="InterPro" id="IPR003877">
    <property type="entry name" value="SPRY_dom"/>
</dbReference>
<feature type="domain" description="B30.2/SPRY" evidence="9">
    <location>
        <begin position="354"/>
        <end position="544"/>
    </location>
</feature>
<evidence type="ECO:0000259" key="9">
    <source>
        <dbReference type="PROSITE" id="PS50188"/>
    </source>
</evidence>
<dbReference type="SUPFAM" id="SSF49899">
    <property type="entry name" value="Concanavalin A-like lectins/glucanases"/>
    <property type="match status" value="1"/>
</dbReference>
<dbReference type="InterPro" id="IPR001841">
    <property type="entry name" value="Znf_RING"/>
</dbReference>
<evidence type="ECO:0000256" key="4">
    <source>
        <dbReference type="PROSITE-ProRule" id="PRU00024"/>
    </source>
</evidence>
<keyword evidence="11" id="KW-1185">Reference proteome</keyword>
<feature type="domain" description="RING-type" evidence="7">
    <location>
        <begin position="12"/>
        <end position="52"/>
    </location>
</feature>
<dbReference type="Pfam" id="PF00643">
    <property type="entry name" value="zf-B_box"/>
    <property type="match status" value="1"/>
</dbReference>
<evidence type="ECO:0008006" key="12">
    <source>
        <dbReference type="Google" id="ProtNLM"/>
    </source>
</evidence>
<dbReference type="Pfam" id="PF00622">
    <property type="entry name" value="SPRY"/>
    <property type="match status" value="1"/>
</dbReference>
<dbReference type="Proteomes" id="UP000314982">
    <property type="component" value="Unassembled WGS sequence"/>
</dbReference>
<evidence type="ECO:0000313" key="11">
    <source>
        <dbReference type="Proteomes" id="UP000314982"/>
    </source>
</evidence>
<reference evidence="10" key="2">
    <citation type="submission" date="2025-08" db="UniProtKB">
        <authorList>
            <consortium name="Ensembl"/>
        </authorList>
    </citation>
    <scope>IDENTIFICATION</scope>
</reference>
<evidence type="ECO:0000256" key="5">
    <source>
        <dbReference type="SAM" id="Coils"/>
    </source>
</evidence>
<dbReference type="PROSITE" id="PS00518">
    <property type="entry name" value="ZF_RING_1"/>
    <property type="match status" value="1"/>
</dbReference>
<dbReference type="SMART" id="SM00336">
    <property type="entry name" value="BBOX"/>
    <property type="match status" value="1"/>
</dbReference>
<reference evidence="10" key="3">
    <citation type="submission" date="2025-09" db="UniProtKB">
        <authorList>
            <consortium name="Ensembl"/>
        </authorList>
    </citation>
    <scope>IDENTIFICATION</scope>
</reference>
<feature type="region of interest" description="Disordered" evidence="6">
    <location>
        <begin position="94"/>
        <end position="155"/>
    </location>
</feature>
<dbReference type="InterPro" id="IPR001870">
    <property type="entry name" value="B30.2/SPRY"/>
</dbReference>
<sequence length="554" mass="63111">MADFLLENYLCCHVCSEIYTDPVSLSCLHNFCFSCISKFWDQTKNSNCPICKRKSSKGWMPNFALKDLADSYTKREKKVCVIDSMTDEIIGSSGCGTEEKRGSTSSEKEEMRGSKDLRMEEKREPIESSVVKKRGSTGSGTQEIRGSTDSRTEEKQVLPGLAGQVLCSKHAEKHKWFCMDEGKAVCNVCENPTQHSGHKVIAVEKAVVDLKEKLKLDLKPIQDKLKKCTETERKYKHIVQHTKTQLVDTERQIKEAFEKLHQFLRDEEKARLGELRKEEQQKRDTMTTEMKIIHDQISSLTTSITTLEQDLKKQDLRFLKSYKNIQMSCRAQLQCTPQDPKILSGVLIDVAKHLGNLKFRVWEKMLVIANHTPVIMDPNTAPSFLTLSDDLTSVRNTGTQQMLPDNPERCTFNAKMLGSEGFTSGKHSWEVEVGNHPSWNLGVAKDSINRKDRTFANPKYGIWAIGLENSEYTDPESRLLALKRRPQRIMVQLDYSGGELSFYDPRDMSKIYTHKDTFNERLFPYFSIGKCKDASGPGFIQICPSKVSLKVMSL</sequence>
<dbReference type="SMART" id="SM00589">
    <property type="entry name" value="PRY"/>
    <property type="match status" value="1"/>
</dbReference>
<dbReference type="Gene3D" id="3.30.40.10">
    <property type="entry name" value="Zinc/RING finger domain, C3HC4 (zinc finger)"/>
    <property type="match status" value="1"/>
</dbReference>
<dbReference type="InterPro" id="IPR013083">
    <property type="entry name" value="Znf_RING/FYVE/PHD"/>
</dbReference>
<dbReference type="Pfam" id="PF13765">
    <property type="entry name" value="PRY"/>
    <property type="match status" value="1"/>
</dbReference>
<reference evidence="11" key="1">
    <citation type="submission" date="2018-06" db="EMBL/GenBank/DDBJ databases">
        <title>Genome assembly of Danube salmon.</title>
        <authorList>
            <person name="Macqueen D.J."/>
            <person name="Gundappa M.K."/>
        </authorList>
    </citation>
    <scope>NUCLEOTIDE SEQUENCE [LARGE SCALE GENOMIC DNA]</scope>
</reference>
<dbReference type="SMART" id="SM00184">
    <property type="entry name" value="RING"/>
    <property type="match status" value="1"/>
</dbReference>
<dbReference type="Pfam" id="PF13445">
    <property type="entry name" value="zf-RING_UBOX"/>
    <property type="match status" value="1"/>
</dbReference>
<dbReference type="PROSITE" id="PS50089">
    <property type="entry name" value="ZF_RING_2"/>
    <property type="match status" value="1"/>
</dbReference>
<protein>
    <recommendedName>
        <fullName evidence="12">Zinc-binding protein A33-like</fullName>
    </recommendedName>
</protein>
<dbReference type="FunFam" id="2.60.120.920:FF:000004">
    <property type="entry name" value="Butyrophilin subfamily 1 member A1"/>
    <property type="match status" value="1"/>
</dbReference>
<dbReference type="GeneTree" id="ENSGT00970000193390"/>
<feature type="domain" description="B box-type" evidence="8">
    <location>
        <begin position="162"/>
        <end position="203"/>
    </location>
</feature>
<keyword evidence="1" id="KW-0479">Metal-binding</keyword>
<dbReference type="InterPro" id="IPR050143">
    <property type="entry name" value="TRIM/RBCC"/>
</dbReference>
<dbReference type="SUPFAM" id="SSF57845">
    <property type="entry name" value="B-box zinc-binding domain"/>
    <property type="match status" value="1"/>
</dbReference>
<dbReference type="InterPro" id="IPR003879">
    <property type="entry name" value="Butyrophylin_SPRY"/>
</dbReference>
<dbReference type="InterPro" id="IPR006574">
    <property type="entry name" value="PRY"/>
</dbReference>
<evidence type="ECO:0000256" key="6">
    <source>
        <dbReference type="SAM" id="MobiDB-lite"/>
    </source>
</evidence>
<keyword evidence="3" id="KW-0862">Zinc</keyword>
<feature type="compositionally biased region" description="Basic and acidic residues" evidence="6">
    <location>
        <begin position="146"/>
        <end position="155"/>
    </location>
</feature>
<dbReference type="InterPro" id="IPR043136">
    <property type="entry name" value="B30.2/SPRY_sf"/>
</dbReference>
<proteinExistence type="predicted"/>
<dbReference type="InterPro" id="IPR017907">
    <property type="entry name" value="Znf_RING_CS"/>
</dbReference>
<dbReference type="PROSITE" id="PS50119">
    <property type="entry name" value="ZF_BBOX"/>
    <property type="match status" value="1"/>
</dbReference>